<accession>A0ABV3P9B5</accession>
<dbReference type="SUPFAM" id="SSF46767">
    <property type="entry name" value="Methylated DNA-protein cysteine methyltransferase, C-terminal domain"/>
    <property type="match status" value="1"/>
</dbReference>
<evidence type="ECO:0000256" key="7">
    <source>
        <dbReference type="ARBA" id="ARBA00049348"/>
    </source>
</evidence>
<evidence type="ECO:0000313" key="11">
    <source>
        <dbReference type="EMBL" id="MEW9265958.1"/>
    </source>
</evidence>
<dbReference type="InterPro" id="IPR036388">
    <property type="entry name" value="WH-like_DNA-bd_sf"/>
</dbReference>
<evidence type="ECO:0000256" key="2">
    <source>
        <dbReference type="ARBA" id="ARBA00022490"/>
    </source>
</evidence>
<dbReference type="PROSITE" id="PS00374">
    <property type="entry name" value="MGMT"/>
    <property type="match status" value="1"/>
</dbReference>
<keyword evidence="3 8" id="KW-0489">Methyltransferase</keyword>
<organism evidence="11 12">
    <name type="scientific">Kineococcus endophyticus</name>
    <dbReference type="NCBI Taxonomy" id="1181883"/>
    <lineage>
        <taxon>Bacteria</taxon>
        <taxon>Bacillati</taxon>
        <taxon>Actinomycetota</taxon>
        <taxon>Actinomycetes</taxon>
        <taxon>Kineosporiales</taxon>
        <taxon>Kineosporiaceae</taxon>
        <taxon>Kineococcus</taxon>
    </lineage>
</organism>
<comment type="catalytic activity">
    <reaction evidence="1 8">
        <text>a 4-O-methyl-thymidine in DNA + L-cysteinyl-[protein] = a thymidine in DNA + S-methyl-L-cysteinyl-[protein]</text>
        <dbReference type="Rhea" id="RHEA:53428"/>
        <dbReference type="Rhea" id="RHEA-COMP:10131"/>
        <dbReference type="Rhea" id="RHEA-COMP:10132"/>
        <dbReference type="Rhea" id="RHEA-COMP:13555"/>
        <dbReference type="Rhea" id="RHEA-COMP:13556"/>
        <dbReference type="ChEBI" id="CHEBI:29950"/>
        <dbReference type="ChEBI" id="CHEBI:82612"/>
        <dbReference type="ChEBI" id="CHEBI:137386"/>
        <dbReference type="ChEBI" id="CHEBI:137387"/>
        <dbReference type="EC" id="2.1.1.63"/>
    </reaction>
</comment>
<feature type="domain" description="Methylated-DNA-[protein]-cysteine S-methyltransferase DNA binding" evidence="9">
    <location>
        <begin position="76"/>
        <end position="155"/>
    </location>
</feature>
<reference evidence="11 12" key="1">
    <citation type="submission" date="2024-07" db="EMBL/GenBank/DDBJ databases">
        <authorList>
            <person name="Thanompreechachai J."/>
            <person name="Duangmal K."/>
        </authorList>
    </citation>
    <scope>NUCLEOTIDE SEQUENCE [LARGE SCALE GENOMIC DNA]</scope>
    <source>
        <strain evidence="11 12">KCTC 19886</strain>
    </source>
</reference>
<evidence type="ECO:0000256" key="4">
    <source>
        <dbReference type="ARBA" id="ARBA00022679"/>
    </source>
</evidence>
<dbReference type="GO" id="GO:0003908">
    <property type="term" value="F:methylated-DNA-[protein]-cysteine S-methyltransferase activity"/>
    <property type="evidence" value="ECO:0007669"/>
    <property type="project" value="UniProtKB-EC"/>
</dbReference>
<evidence type="ECO:0000256" key="5">
    <source>
        <dbReference type="ARBA" id="ARBA00022763"/>
    </source>
</evidence>
<dbReference type="Pfam" id="PF02870">
    <property type="entry name" value="Methyltransf_1N"/>
    <property type="match status" value="1"/>
</dbReference>
<evidence type="ECO:0000256" key="3">
    <source>
        <dbReference type="ARBA" id="ARBA00022603"/>
    </source>
</evidence>
<dbReference type="Proteomes" id="UP001555826">
    <property type="component" value="Unassembled WGS sequence"/>
</dbReference>
<feature type="active site" description="Nucleophile; methyl group acceptor" evidence="8">
    <location>
        <position position="127"/>
    </location>
</feature>
<feature type="domain" description="Methylguanine DNA methyltransferase ribonuclease-like" evidence="10">
    <location>
        <begin position="4"/>
        <end position="72"/>
    </location>
</feature>
<dbReference type="NCBIfam" id="TIGR00589">
    <property type="entry name" value="ogt"/>
    <property type="match status" value="1"/>
</dbReference>
<keyword evidence="6 8" id="KW-0234">DNA repair</keyword>
<dbReference type="CDD" id="cd06445">
    <property type="entry name" value="ATase"/>
    <property type="match status" value="1"/>
</dbReference>
<evidence type="ECO:0000256" key="1">
    <source>
        <dbReference type="ARBA" id="ARBA00001286"/>
    </source>
</evidence>
<evidence type="ECO:0000256" key="6">
    <source>
        <dbReference type="ARBA" id="ARBA00023204"/>
    </source>
</evidence>
<proteinExistence type="inferred from homology"/>
<comment type="subcellular location">
    <subcellularLocation>
        <location evidence="8">Cytoplasm</location>
    </subcellularLocation>
</comment>
<dbReference type="SUPFAM" id="SSF53155">
    <property type="entry name" value="Methylated DNA-protein cysteine methyltransferase domain"/>
    <property type="match status" value="1"/>
</dbReference>
<dbReference type="PANTHER" id="PTHR10815">
    <property type="entry name" value="METHYLATED-DNA--PROTEIN-CYSTEINE METHYLTRANSFERASE"/>
    <property type="match status" value="1"/>
</dbReference>
<dbReference type="InterPro" id="IPR001497">
    <property type="entry name" value="MethylDNA_cys_MeTrfase_AS"/>
</dbReference>
<dbReference type="InterPro" id="IPR014048">
    <property type="entry name" value="MethylDNA_cys_MeTrfase_DNA-bd"/>
</dbReference>
<comment type="caution">
    <text evidence="11">The sequence shown here is derived from an EMBL/GenBank/DDBJ whole genome shotgun (WGS) entry which is preliminary data.</text>
</comment>
<keyword evidence="12" id="KW-1185">Reference proteome</keyword>
<gene>
    <name evidence="11" type="ORF">AB1207_14475</name>
</gene>
<dbReference type="InterPro" id="IPR036217">
    <property type="entry name" value="MethylDNA_cys_MeTrfase_DNAb"/>
</dbReference>
<name>A0ABV3P9B5_9ACTN</name>
<dbReference type="Gene3D" id="3.30.160.70">
    <property type="entry name" value="Methylated DNA-protein cysteine methyltransferase domain"/>
    <property type="match status" value="1"/>
</dbReference>
<dbReference type="HAMAP" id="MF_00772">
    <property type="entry name" value="OGT"/>
    <property type="match status" value="1"/>
</dbReference>
<protein>
    <recommendedName>
        <fullName evidence="8">Methylated-DNA--protein-cysteine methyltransferase</fullName>
        <ecNumber evidence="8">2.1.1.63</ecNumber>
    </recommendedName>
    <alternativeName>
        <fullName evidence="8">6-O-methylguanine-DNA methyltransferase</fullName>
        <shortName evidence="8">MGMT</shortName>
    </alternativeName>
    <alternativeName>
        <fullName evidence="8">O-6-methylguanine-DNA-alkyltransferase</fullName>
    </alternativeName>
</protein>
<dbReference type="EC" id="2.1.1.63" evidence="8"/>
<comment type="function">
    <text evidence="8">Involved in the cellular defense against the biological effects of O6-methylguanine (O6-MeG) and O4-methylthymine (O4-MeT) in DNA. Repairs the methylated nucleobase in DNA by stoichiometrically transferring the methyl group to a cysteine residue in the enzyme. This is a suicide reaction: the enzyme is irreversibly inactivated.</text>
</comment>
<dbReference type="PANTHER" id="PTHR10815:SF5">
    <property type="entry name" value="METHYLATED-DNA--PROTEIN-CYSTEINE METHYLTRANSFERASE"/>
    <property type="match status" value="1"/>
</dbReference>
<comment type="catalytic activity">
    <reaction evidence="7 8">
        <text>a 6-O-methyl-2'-deoxyguanosine in DNA + L-cysteinyl-[protein] = S-methyl-L-cysteinyl-[protein] + a 2'-deoxyguanosine in DNA</text>
        <dbReference type="Rhea" id="RHEA:24000"/>
        <dbReference type="Rhea" id="RHEA-COMP:10131"/>
        <dbReference type="Rhea" id="RHEA-COMP:10132"/>
        <dbReference type="Rhea" id="RHEA-COMP:11367"/>
        <dbReference type="Rhea" id="RHEA-COMP:11368"/>
        <dbReference type="ChEBI" id="CHEBI:29950"/>
        <dbReference type="ChEBI" id="CHEBI:82612"/>
        <dbReference type="ChEBI" id="CHEBI:85445"/>
        <dbReference type="ChEBI" id="CHEBI:85448"/>
        <dbReference type="EC" id="2.1.1.63"/>
    </reaction>
</comment>
<evidence type="ECO:0000259" key="9">
    <source>
        <dbReference type="Pfam" id="PF01035"/>
    </source>
</evidence>
<sequence length="162" mass="17459">MRTWGVVPSPLGDLTVARTDRGLAGVWFADHRGGARVDAEDERDDAAFGDVAGQLAEYFAGARTAFDLPLDPPGDAFSRRVWEALTRIPHGTTTTYGEIARTLGGVGHSQAVGLANGRNPLSIVVPCHRVVGRDGDLVGYAGGLWRKRFLLDLEQSADERLF</sequence>
<dbReference type="Gene3D" id="1.10.10.10">
    <property type="entry name" value="Winged helix-like DNA-binding domain superfamily/Winged helix DNA-binding domain"/>
    <property type="match status" value="1"/>
</dbReference>
<keyword evidence="2 8" id="KW-0963">Cytoplasm</keyword>
<keyword evidence="4 8" id="KW-0808">Transferase</keyword>
<evidence type="ECO:0000313" key="12">
    <source>
        <dbReference type="Proteomes" id="UP001555826"/>
    </source>
</evidence>
<dbReference type="RefSeq" id="WP_367639082.1">
    <property type="nucleotide sequence ID" value="NZ_JBFNQN010000009.1"/>
</dbReference>
<keyword evidence="5 8" id="KW-0227">DNA damage</keyword>
<evidence type="ECO:0000256" key="8">
    <source>
        <dbReference type="HAMAP-Rule" id="MF_00772"/>
    </source>
</evidence>
<evidence type="ECO:0000259" key="10">
    <source>
        <dbReference type="Pfam" id="PF02870"/>
    </source>
</evidence>
<dbReference type="InterPro" id="IPR036631">
    <property type="entry name" value="MGMT_N_sf"/>
</dbReference>
<dbReference type="InterPro" id="IPR008332">
    <property type="entry name" value="MethylG_MeTrfase_N"/>
</dbReference>
<dbReference type="InterPro" id="IPR023546">
    <property type="entry name" value="MGMT"/>
</dbReference>
<dbReference type="EMBL" id="JBFNQN010000009">
    <property type="protein sequence ID" value="MEW9265958.1"/>
    <property type="molecule type" value="Genomic_DNA"/>
</dbReference>
<comment type="similarity">
    <text evidence="8">Belongs to the MGMT family.</text>
</comment>
<dbReference type="GO" id="GO:0032259">
    <property type="term" value="P:methylation"/>
    <property type="evidence" value="ECO:0007669"/>
    <property type="project" value="UniProtKB-KW"/>
</dbReference>
<dbReference type="Pfam" id="PF01035">
    <property type="entry name" value="DNA_binding_1"/>
    <property type="match status" value="1"/>
</dbReference>
<comment type="miscellaneous">
    <text evidence="8">This enzyme catalyzes only one turnover and therefore is not strictly catalytic. According to one definition, an enzyme is a biocatalyst that acts repeatedly and over many reaction cycles.</text>
</comment>